<dbReference type="RefSeq" id="WP_187597450.1">
    <property type="nucleotide sequence ID" value="NZ_CP060714.1"/>
</dbReference>
<keyword evidence="5 12" id="KW-0812">Transmembrane</keyword>
<reference evidence="17 18" key="1">
    <citation type="submission" date="2020-08" db="EMBL/GenBank/DDBJ databases">
        <title>Genome sequence of Diaphorobacter ruginosibacter DSM 27467T.</title>
        <authorList>
            <person name="Hyun D.-W."/>
            <person name="Bae J.-W."/>
        </authorList>
    </citation>
    <scope>NUCLEOTIDE SEQUENCE [LARGE SCALE GENOMIC DNA]</scope>
    <source>
        <strain evidence="17 18">DSM 27467</strain>
    </source>
</reference>
<dbReference type="SUPFAM" id="SSF56935">
    <property type="entry name" value="Porins"/>
    <property type="match status" value="1"/>
</dbReference>
<evidence type="ECO:0000256" key="5">
    <source>
        <dbReference type="ARBA" id="ARBA00022692"/>
    </source>
</evidence>
<dbReference type="Pfam" id="PF07715">
    <property type="entry name" value="Plug"/>
    <property type="match status" value="1"/>
</dbReference>
<evidence type="ECO:0000256" key="9">
    <source>
        <dbReference type="ARBA" id="ARBA00023136"/>
    </source>
</evidence>
<dbReference type="KEGG" id="drg:H9K76_22440"/>
<feature type="domain" description="TonB-dependent receptor-like beta-barrel" evidence="15">
    <location>
        <begin position="210"/>
        <end position="638"/>
    </location>
</feature>
<dbReference type="Gene3D" id="2.40.170.20">
    <property type="entry name" value="TonB-dependent receptor, beta-barrel domain"/>
    <property type="match status" value="1"/>
</dbReference>
<evidence type="ECO:0000313" key="18">
    <source>
        <dbReference type="Proteomes" id="UP000515811"/>
    </source>
</evidence>
<name>A0A7G9RNL0_9BURK</name>
<dbReference type="GO" id="GO:0015344">
    <property type="term" value="F:siderophore uptake transmembrane transporter activity"/>
    <property type="evidence" value="ECO:0007669"/>
    <property type="project" value="TreeGrafter"/>
</dbReference>
<keyword evidence="8 13" id="KW-0798">TonB box</keyword>
<evidence type="ECO:0000256" key="11">
    <source>
        <dbReference type="ARBA" id="ARBA00023237"/>
    </source>
</evidence>
<dbReference type="Pfam" id="PF00593">
    <property type="entry name" value="TonB_dep_Rec_b-barrel"/>
    <property type="match status" value="1"/>
</dbReference>
<keyword evidence="10 17" id="KW-0675">Receptor</keyword>
<evidence type="ECO:0000256" key="3">
    <source>
        <dbReference type="ARBA" id="ARBA00022448"/>
    </source>
</evidence>
<gene>
    <name evidence="17" type="ORF">H9K76_22440</name>
</gene>
<evidence type="ECO:0000256" key="13">
    <source>
        <dbReference type="RuleBase" id="RU003357"/>
    </source>
</evidence>
<dbReference type="PANTHER" id="PTHR30069:SF53">
    <property type="entry name" value="COLICIN I RECEPTOR-RELATED"/>
    <property type="match status" value="1"/>
</dbReference>
<keyword evidence="4 12" id="KW-1134">Transmembrane beta strand</keyword>
<evidence type="ECO:0000256" key="10">
    <source>
        <dbReference type="ARBA" id="ARBA00023170"/>
    </source>
</evidence>
<dbReference type="InterPro" id="IPR037066">
    <property type="entry name" value="Plug_dom_sf"/>
</dbReference>
<evidence type="ECO:0000256" key="12">
    <source>
        <dbReference type="PROSITE-ProRule" id="PRU01360"/>
    </source>
</evidence>
<evidence type="ECO:0000313" key="17">
    <source>
        <dbReference type="EMBL" id="QNN57185.1"/>
    </source>
</evidence>
<dbReference type="Proteomes" id="UP000515811">
    <property type="component" value="Chromosome"/>
</dbReference>
<dbReference type="CDD" id="cd01347">
    <property type="entry name" value="ligand_gated_channel"/>
    <property type="match status" value="1"/>
</dbReference>
<feature type="chain" id="PRO_5028997082" evidence="14">
    <location>
        <begin position="36"/>
        <end position="665"/>
    </location>
</feature>
<dbReference type="GO" id="GO:0009279">
    <property type="term" value="C:cell outer membrane"/>
    <property type="evidence" value="ECO:0007669"/>
    <property type="project" value="UniProtKB-SubCell"/>
</dbReference>
<evidence type="ECO:0000259" key="16">
    <source>
        <dbReference type="Pfam" id="PF07715"/>
    </source>
</evidence>
<organism evidence="17 18">
    <name type="scientific">Diaphorobacter ruginosibacter</name>
    <dbReference type="NCBI Taxonomy" id="1715720"/>
    <lineage>
        <taxon>Bacteria</taxon>
        <taxon>Pseudomonadati</taxon>
        <taxon>Pseudomonadota</taxon>
        <taxon>Betaproteobacteria</taxon>
        <taxon>Burkholderiales</taxon>
        <taxon>Comamonadaceae</taxon>
        <taxon>Diaphorobacter</taxon>
    </lineage>
</organism>
<evidence type="ECO:0000256" key="2">
    <source>
        <dbReference type="ARBA" id="ARBA00009810"/>
    </source>
</evidence>
<evidence type="ECO:0000256" key="4">
    <source>
        <dbReference type="ARBA" id="ARBA00022452"/>
    </source>
</evidence>
<dbReference type="EMBL" id="CP060714">
    <property type="protein sequence ID" value="QNN57185.1"/>
    <property type="molecule type" value="Genomic_DNA"/>
</dbReference>
<dbReference type="Gene3D" id="2.170.130.10">
    <property type="entry name" value="TonB-dependent receptor, plug domain"/>
    <property type="match status" value="1"/>
</dbReference>
<evidence type="ECO:0000256" key="7">
    <source>
        <dbReference type="ARBA" id="ARBA00023065"/>
    </source>
</evidence>
<evidence type="ECO:0000259" key="15">
    <source>
        <dbReference type="Pfam" id="PF00593"/>
    </source>
</evidence>
<comment type="subcellular location">
    <subcellularLocation>
        <location evidence="1 12">Cell outer membrane</location>
        <topology evidence="1 12">Multi-pass membrane protein</topology>
    </subcellularLocation>
</comment>
<keyword evidence="11 12" id="KW-0998">Cell outer membrane</keyword>
<dbReference type="PROSITE" id="PS52016">
    <property type="entry name" value="TONB_DEPENDENT_REC_3"/>
    <property type="match status" value="1"/>
</dbReference>
<sequence>MATFPSTATRQRSPGALVQSTILALASCSSLLVHAQESGAQAAPAPLPDVVVTATGFEQSIVDAPASITVIPREQLEGRRYRDVTDALQDIPGVTIEGGAGGKIESTQIYIRGLGEDYTMFLVDGKPLGSSSQAYYNGFGGAQQTGWLPPVSAIERIEVIRGPMSSLYGSSALGGVINIITKKVASAWTGSVTVDGTVQENSKAGSENQQRFYLSGPIASDRLGLTVYGSRFKRNEDRFTGGYAGKEMKDITAKLAWKLSDSQTLGLEATHGEGDNQRTVRTGAAGEVQNERNYLALSHDLNWGERFRTSSFLTRENVEIQNGSNYSEYQASFFNTKTVLPLGDHMVTVGGEYKSEKTNHDASRFPGSRNVNLSRWQMAAFVEDEYFLTEQLSLVGGLRYDRNEHYGSEFIPRLYGVYKLNPSVTLKGGVSGGYKAPTLKQADDNIVEIAARGAAWDMGNKDLKPEKSTNYEFGVNWTPDAETNAGVTIYKTDFRNKISTQTICTSPTTAPACVYNGETRARINQYVNVSSATINGLEATFGRRVGALKLNTSYTFTDSQIDTGADKGKPLNNLPRHMFNVGADWSANSQLKFWGKARYKSKSIDGGTAQIPAYTLVDVGVNYKVHQNVHIFGGLYNLLDKTVNTADYGKTLDGRRLYVGLTAEF</sequence>
<evidence type="ECO:0000256" key="6">
    <source>
        <dbReference type="ARBA" id="ARBA00022729"/>
    </source>
</evidence>
<dbReference type="InterPro" id="IPR012910">
    <property type="entry name" value="Plug_dom"/>
</dbReference>
<accession>A0A7G9RNL0</accession>
<evidence type="ECO:0000256" key="1">
    <source>
        <dbReference type="ARBA" id="ARBA00004571"/>
    </source>
</evidence>
<keyword evidence="9 12" id="KW-0472">Membrane</keyword>
<protein>
    <submittedName>
        <fullName evidence="17">TonB-dependent receptor</fullName>
    </submittedName>
</protein>
<dbReference type="InterPro" id="IPR039426">
    <property type="entry name" value="TonB-dep_rcpt-like"/>
</dbReference>
<keyword evidence="6 14" id="KW-0732">Signal</keyword>
<dbReference type="InterPro" id="IPR036942">
    <property type="entry name" value="Beta-barrel_TonB_sf"/>
</dbReference>
<keyword evidence="7" id="KW-0406">Ion transport</keyword>
<keyword evidence="3 12" id="KW-0813">Transport</keyword>
<dbReference type="GO" id="GO:0044718">
    <property type="term" value="P:siderophore transmembrane transport"/>
    <property type="evidence" value="ECO:0007669"/>
    <property type="project" value="TreeGrafter"/>
</dbReference>
<dbReference type="PANTHER" id="PTHR30069">
    <property type="entry name" value="TONB-DEPENDENT OUTER MEMBRANE RECEPTOR"/>
    <property type="match status" value="1"/>
</dbReference>
<feature type="domain" description="TonB-dependent receptor plug" evidence="16">
    <location>
        <begin position="62"/>
        <end position="176"/>
    </location>
</feature>
<evidence type="ECO:0000256" key="8">
    <source>
        <dbReference type="ARBA" id="ARBA00023077"/>
    </source>
</evidence>
<comment type="similarity">
    <text evidence="2 12 13">Belongs to the TonB-dependent receptor family.</text>
</comment>
<dbReference type="AlphaFoldDB" id="A0A7G9RNL0"/>
<keyword evidence="18" id="KW-1185">Reference proteome</keyword>
<dbReference type="InterPro" id="IPR000531">
    <property type="entry name" value="Beta-barrel_TonB"/>
</dbReference>
<feature type="signal peptide" evidence="14">
    <location>
        <begin position="1"/>
        <end position="35"/>
    </location>
</feature>
<evidence type="ECO:0000256" key="14">
    <source>
        <dbReference type="SAM" id="SignalP"/>
    </source>
</evidence>
<proteinExistence type="inferred from homology"/>